<keyword evidence="1" id="KW-0732">Signal</keyword>
<evidence type="ECO:0000313" key="2">
    <source>
        <dbReference type="EMBL" id="MED7821974.1"/>
    </source>
</evidence>
<proteinExistence type="predicted"/>
<accession>A0ABU7FDJ0</accession>
<keyword evidence="3" id="KW-1185">Reference proteome</keyword>
<evidence type="ECO:0000313" key="3">
    <source>
        <dbReference type="Proteomes" id="UP001333996"/>
    </source>
</evidence>
<feature type="chain" id="PRO_5045491046" description="Secreted protein" evidence="1">
    <location>
        <begin position="27"/>
        <end position="183"/>
    </location>
</feature>
<evidence type="ECO:0008006" key="4">
    <source>
        <dbReference type="Google" id="ProtNLM"/>
    </source>
</evidence>
<name>A0ABU7FDJ0_9ACTN</name>
<dbReference type="EMBL" id="JAYWVC010000017">
    <property type="protein sequence ID" value="MED7821974.1"/>
    <property type="molecule type" value="Genomic_DNA"/>
</dbReference>
<evidence type="ECO:0000256" key="1">
    <source>
        <dbReference type="SAM" id="SignalP"/>
    </source>
</evidence>
<sequence>MRCSARVLSAAVAGAALGAVAAPASADPAAHITPRSVAPGGLVTVSVSCAAAGSTLPEFIDAASRTFEEGKVRLTRADGYGAGDGTGMRARSPNAVLYTGTARIPVGGTASGIAEAAGPDAEWGVDGRCPVTSGDREKPWNVSFTVTRDGPGGQSLVAGGVLIAAALGAHVHRLWRHGLGGNH</sequence>
<gene>
    <name evidence="2" type="ORF">VXC91_08265</name>
</gene>
<dbReference type="RefSeq" id="WP_329506252.1">
    <property type="nucleotide sequence ID" value="NZ_BAAAYZ010000095.1"/>
</dbReference>
<reference evidence="2" key="1">
    <citation type="submission" date="2024-01" db="EMBL/GenBank/DDBJ databases">
        <title>First draft genome sequence data of TA4-1, the type strain of Gram-positive actinobacterium Streptomyces chiangmaiensis.</title>
        <authorList>
            <person name="Yasawong M."/>
            <person name="Nantapong N."/>
        </authorList>
    </citation>
    <scope>NUCLEOTIDE SEQUENCE</scope>
    <source>
        <strain evidence="2">TA4-1</strain>
    </source>
</reference>
<protein>
    <recommendedName>
        <fullName evidence="4">Secreted protein</fullName>
    </recommendedName>
</protein>
<organism evidence="2 3">
    <name type="scientific">Streptomyces chiangmaiensis</name>
    <dbReference type="NCBI Taxonomy" id="766497"/>
    <lineage>
        <taxon>Bacteria</taxon>
        <taxon>Bacillati</taxon>
        <taxon>Actinomycetota</taxon>
        <taxon>Actinomycetes</taxon>
        <taxon>Kitasatosporales</taxon>
        <taxon>Streptomycetaceae</taxon>
        <taxon>Streptomyces</taxon>
    </lineage>
</organism>
<dbReference type="Proteomes" id="UP001333996">
    <property type="component" value="Unassembled WGS sequence"/>
</dbReference>
<comment type="caution">
    <text evidence="2">The sequence shown here is derived from an EMBL/GenBank/DDBJ whole genome shotgun (WGS) entry which is preliminary data.</text>
</comment>
<feature type="signal peptide" evidence="1">
    <location>
        <begin position="1"/>
        <end position="26"/>
    </location>
</feature>